<keyword evidence="2" id="KW-1185">Reference proteome</keyword>
<dbReference type="InterPro" id="IPR010982">
    <property type="entry name" value="Lambda_DNA-bd_dom_sf"/>
</dbReference>
<reference evidence="1 2" key="1">
    <citation type="journal article" date="2008" name="PLoS ONE">
        <title>Environmental adaptation: genomic analysis of the piezotolerant and psychrotolerant deep-sea iron reducing bacterium Shewanella piezotolerans WP3.</title>
        <authorList>
            <person name="Wang F."/>
            <person name="Wang J."/>
            <person name="Jian H."/>
            <person name="Zhang B."/>
            <person name="Li S."/>
            <person name="Wang F."/>
            <person name="Zeng X."/>
            <person name="Gao L."/>
            <person name="Bartlett D.H."/>
            <person name="Yu J."/>
            <person name="Hu S."/>
            <person name="Xiao X."/>
        </authorList>
    </citation>
    <scope>NUCLEOTIDE SEQUENCE [LARGE SCALE GENOMIC DNA]</scope>
    <source>
        <strain evidence="2">WP3 / JCM 13877</strain>
    </source>
</reference>
<protein>
    <submittedName>
        <fullName evidence="1">Uncharacterized protein</fullName>
    </submittedName>
</protein>
<accession>B8CM19</accession>
<dbReference type="KEGG" id="swp:swp_2193"/>
<dbReference type="HOGENOM" id="CLU_752160_0_0_6"/>
<sequence>MEQLTKHDTILWINHAITYFKSIGKTQKDMAKQLGLEESRVSEMKGGNGIISPNLMAKIVEYCGAPRRNSGRYEEVELYDDLHSFFDSFKSVTANRFHRKLLKLAKNDDFYHHFLNLVSTSNQDYKADKSAIETQMNELLSSEEYLEICRKYSDITRLNDKYSDDSREMFQLRDELFRCVSKEKPMWSPASRDGYRVLKIGGLQIEELAVFKLLFLYSKLIQWDIDFQFGEHTTQNIQPEVSIEPVVLTGKRILIMKSHSLESAQVTSGVYELFGKNKNHFQFSEYHQLGLKPEQYMPDYWKDARCELYLSDNMNYHFMIQLSQKSIMEWASIDEDSLSEQKYFGDIGPDDRLIVIRNISSLRLYECIEEIRKWFALPSDSLFELKQEIAKAGGYVPGARVLL</sequence>
<organism evidence="1 2">
    <name type="scientific">Shewanella piezotolerans (strain WP3 / JCM 13877)</name>
    <dbReference type="NCBI Taxonomy" id="225849"/>
    <lineage>
        <taxon>Bacteria</taxon>
        <taxon>Pseudomonadati</taxon>
        <taxon>Pseudomonadota</taxon>
        <taxon>Gammaproteobacteria</taxon>
        <taxon>Alteromonadales</taxon>
        <taxon>Shewanellaceae</taxon>
        <taxon>Shewanella</taxon>
    </lineage>
</organism>
<evidence type="ECO:0000313" key="1">
    <source>
        <dbReference type="EMBL" id="ACJ28943.1"/>
    </source>
</evidence>
<gene>
    <name evidence="1" type="ordered locus">swp_2193</name>
</gene>
<dbReference type="SUPFAM" id="SSF47413">
    <property type="entry name" value="lambda repressor-like DNA-binding domains"/>
    <property type="match status" value="1"/>
</dbReference>
<dbReference type="Proteomes" id="UP000000753">
    <property type="component" value="Chromosome"/>
</dbReference>
<dbReference type="AlphaFoldDB" id="B8CM19"/>
<dbReference type="RefSeq" id="WP_020912305.1">
    <property type="nucleotide sequence ID" value="NC_011566.1"/>
</dbReference>
<dbReference type="GO" id="GO:0003677">
    <property type="term" value="F:DNA binding"/>
    <property type="evidence" value="ECO:0007669"/>
    <property type="project" value="InterPro"/>
</dbReference>
<dbReference type="eggNOG" id="ENOG5033RR7">
    <property type="taxonomic scope" value="Bacteria"/>
</dbReference>
<name>B8CM19_SHEPW</name>
<proteinExistence type="predicted"/>
<dbReference type="EMBL" id="CP000472">
    <property type="protein sequence ID" value="ACJ28943.1"/>
    <property type="molecule type" value="Genomic_DNA"/>
</dbReference>
<dbReference type="OrthoDB" id="6398983at2"/>
<evidence type="ECO:0000313" key="2">
    <source>
        <dbReference type="Proteomes" id="UP000000753"/>
    </source>
</evidence>